<dbReference type="Pfam" id="PF01370">
    <property type="entry name" value="Epimerase"/>
    <property type="match status" value="1"/>
</dbReference>
<gene>
    <name evidence="3" type="ORF">BN1204_036590</name>
</gene>
<proteinExistence type="predicted"/>
<feature type="compositionally biased region" description="Acidic residues" evidence="1">
    <location>
        <begin position="468"/>
        <end position="477"/>
    </location>
</feature>
<dbReference type="EMBL" id="LN714483">
    <property type="protein sequence ID" value="CEL67872.1"/>
    <property type="molecule type" value="Genomic_DNA"/>
</dbReference>
<evidence type="ECO:0000313" key="3">
    <source>
        <dbReference type="EMBL" id="CEL67872.1"/>
    </source>
</evidence>
<dbReference type="InterPro" id="IPR001509">
    <property type="entry name" value="Epimerase_deHydtase"/>
</dbReference>
<dbReference type="InterPro" id="IPR050177">
    <property type="entry name" value="Lipid_A_modif_metabolic_enz"/>
</dbReference>
<dbReference type="InterPro" id="IPR036291">
    <property type="entry name" value="NAD(P)-bd_dom_sf"/>
</dbReference>
<accession>A0A0F7UI36</accession>
<feature type="region of interest" description="Disordered" evidence="1">
    <location>
        <begin position="261"/>
        <end position="292"/>
    </location>
</feature>
<feature type="compositionally biased region" description="Basic and acidic residues" evidence="1">
    <location>
        <begin position="280"/>
        <end position="292"/>
    </location>
</feature>
<protein>
    <submittedName>
        <fullName evidence="3">NAD dependent epimerase/dehydratase family protein</fullName>
    </submittedName>
</protein>
<dbReference type="Gene3D" id="3.40.50.720">
    <property type="entry name" value="NAD(P)-binding Rossmann-like Domain"/>
    <property type="match status" value="1"/>
</dbReference>
<feature type="domain" description="NAD-dependent epimerase/dehydratase" evidence="2">
    <location>
        <begin position="22"/>
        <end position="251"/>
    </location>
</feature>
<dbReference type="AlphaFoldDB" id="A0A0F7UI36"/>
<name>A0A0F7UI36_NEOCL</name>
<feature type="compositionally biased region" description="Low complexity" evidence="1">
    <location>
        <begin position="455"/>
        <end position="467"/>
    </location>
</feature>
<feature type="compositionally biased region" description="Low complexity" evidence="1">
    <location>
        <begin position="269"/>
        <end position="279"/>
    </location>
</feature>
<dbReference type="PANTHER" id="PTHR43245">
    <property type="entry name" value="BIFUNCTIONAL POLYMYXIN RESISTANCE PROTEIN ARNA"/>
    <property type="match status" value="1"/>
</dbReference>
<sequence length="477" mass="53257">MAQGGEERRSRVTSGSLPPQRVLVLGGTAFIGRVVTRRLHDEDYPLVFVNRGRSYWEGNGIDQAEYHRADRRDPKAFADCVADLTEREEATRGRSWLAVVDFSAYKPRDIQASLAGLGGRYGLYIYISTDSVYEVSDSSLWKARSSVTEDLAVRPKEKDRVAILKKKDAYGHNKLAVEEVLREQVQRDRRPVVCLRLADVVGPFDDTDRFWTYFWWTQVGHPILVEPSAVTQRMNLTFVEDVAAAVSCLLRLPLPAAPCRTSDSESDAHASGSSSSSSSPEERNEGMATDRARTEHETLFRAYNLACEETLTLVEMLKLLHKRCALYRRQGLLPPSRPASSASVFSGETDLCENETASGEREEELNWTVEEDCLKCPSFLPSVCRETPLSMAKIRSELRLSLTPLEEAIHATCDWLVPASRRFPKEAAEAVKRLPAEARQAVRALHQDLHPFLPSSSSSSSSLSGSEDSSDEEEDTV</sequence>
<evidence type="ECO:0000256" key="1">
    <source>
        <dbReference type="SAM" id="MobiDB-lite"/>
    </source>
</evidence>
<organism evidence="3">
    <name type="scientific">Neospora caninum (strain Liverpool)</name>
    <dbReference type="NCBI Taxonomy" id="572307"/>
    <lineage>
        <taxon>Eukaryota</taxon>
        <taxon>Sar</taxon>
        <taxon>Alveolata</taxon>
        <taxon>Apicomplexa</taxon>
        <taxon>Conoidasida</taxon>
        <taxon>Coccidia</taxon>
        <taxon>Eucoccidiorida</taxon>
        <taxon>Eimeriorina</taxon>
        <taxon>Sarcocystidae</taxon>
        <taxon>Neospora</taxon>
    </lineage>
</organism>
<dbReference type="SUPFAM" id="SSF51735">
    <property type="entry name" value="NAD(P)-binding Rossmann-fold domains"/>
    <property type="match status" value="1"/>
</dbReference>
<evidence type="ECO:0000259" key="2">
    <source>
        <dbReference type="Pfam" id="PF01370"/>
    </source>
</evidence>
<reference evidence="3" key="1">
    <citation type="journal article" date="2015" name="PLoS ONE">
        <title>Comprehensive Evaluation of Toxoplasma gondii VEG and Neospora caninum LIV Genomes with Tachyzoite Stage Transcriptome and Proteome Defines Novel Transcript Features.</title>
        <authorList>
            <person name="Ramaprasad A."/>
            <person name="Mourier T."/>
            <person name="Naeem R."/>
            <person name="Malas T.B."/>
            <person name="Moussa E."/>
            <person name="Panigrahi A."/>
            <person name="Vermont S.J."/>
            <person name="Otto T.D."/>
            <person name="Wastling J."/>
            <person name="Pain A."/>
        </authorList>
    </citation>
    <scope>NUCLEOTIDE SEQUENCE</scope>
    <source>
        <strain evidence="3">Liverpool</strain>
    </source>
</reference>
<feature type="region of interest" description="Disordered" evidence="1">
    <location>
        <begin position="450"/>
        <end position="477"/>
    </location>
</feature>